<proteinExistence type="predicted"/>
<dbReference type="AlphaFoldDB" id="A0A238BYR0"/>
<evidence type="ECO:0000313" key="1">
    <source>
        <dbReference type="EMBL" id="OZC10234.1"/>
    </source>
</evidence>
<dbReference type="Proteomes" id="UP000242913">
    <property type="component" value="Unassembled WGS sequence"/>
</dbReference>
<dbReference type="OrthoDB" id="5876219at2759"/>
<sequence length="138" mass="15998">MFDNCKESQQSIRSISQNKTTNNLLKNDADCQNKPKLNVMEIELTRGGRMKQVEMLNNFGLERSLTATYNDNRSILELLPRTVSPKAISKISNQNEHNDYEKIERNKNLNLCKQTNFILEAFYCTTINISYQRNSKTS</sequence>
<keyword evidence="2" id="KW-1185">Reference proteome</keyword>
<dbReference type="EMBL" id="KZ269988">
    <property type="protein sequence ID" value="OZC10234.1"/>
    <property type="molecule type" value="Genomic_DNA"/>
</dbReference>
<gene>
    <name evidence="1" type="ORF">X798_02824</name>
</gene>
<reference evidence="1 2" key="1">
    <citation type="submission" date="2015-12" db="EMBL/GenBank/DDBJ databases">
        <title>Draft genome of the nematode, Onchocerca flexuosa.</title>
        <authorList>
            <person name="Mitreva M."/>
        </authorList>
    </citation>
    <scope>NUCLEOTIDE SEQUENCE [LARGE SCALE GENOMIC DNA]</scope>
    <source>
        <strain evidence="1">Red Deer</strain>
    </source>
</reference>
<evidence type="ECO:0000313" key="2">
    <source>
        <dbReference type="Proteomes" id="UP000242913"/>
    </source>
</evidence>
<accession>A0A238BYR0</accession>
<name>A0A238BYR0_9BILA</name>
<organism evidence="1 2">
    <name type="scientific">Onchocerca flexuosa</name>
    <dbReference type="NCBI Taxonomy" id="387005"/>
    <lineage>
        <taxon>Eukaryota</taxon>
        <taxon>Metazoa</taxon>
        <taxon>Ecdysozoa</taxon>
        <taxon>Nematoda</taxon>
        <taxon>Chromadorea</taxon>
        <taxon>Rhabditida</taxon>
        <taxon>Spirurina</taxon>
        <taxon>Spiruromorpha</taxon>
        <taxon>Filarioidea</taxon>
        <taxon>Onchocercidae</taxon>
        <taxon>Onchocerca</taxon>
    </lineage>
</organism>
<protein>
    <submittedName>
        <fullName evidence="1">Uncharacterized protein</fullName>
    </submittedName>
</protein>